<dbReference type="PANTHER" id="PTHR47505">
    <property type="entry name" value="DNA UTILIZATION PROTEIN YHGH"/>
    <property type="match status" value="1"/>
</dbReference>
<dbReference type="InterPro" id="IPR051910">
    <property type="entry name" value="ComF/GntX_DNA_util-trans"/>
</dbReference>
<proteinExistence type="predicted"/>
<sequence>MKIDRWCKIIQSAIVGPRCVLCRAPAPLDPAICSGCRAELPWLDRACAGCALPLPGDARTAHCRHCRPTPRFEHAVAAFHYDEPARWLIARLKFNGALAHARVLGDLLGARIARATPESERPDALVPVPLHPAGLRRRGFNQATLIAERLAHALDRPVNPRAAARVRDTPPQRELPAGSRAANVRGAFACRGPSPAAHVAIVDDVVTTTRTAAALADALRRAGAQRITLYCVGRA</sequence>
<dbReference type="Gene3D" id="3.40.50.2020">
    <property type="match status" value="1"/>
</dbReference>
<dbReference type="SUPFAM" id="SSF53271">
    <property type="entry name" value="PRTase-like"/>
    <property type="match status" value="1"/>
</dbReference>
<gene>
    <name evidence="2" type="ORF">SAHL_08265</name>
</gene>
<accession>A0A423PX45</accession>
<evidence type="ECO:0000259" key="1">
    <source>
        <dbReference type="Pfam" id="PF18912"/>
    </source>
</evidence>
<dbReference type="PANTHER" id="PTHR47505:SF1">
    <property type="entry name" value="DNA UTILIZATION PROTEIN YHGH"/>
    <property type="match status" value="1"/>
</dbReference>
<dbReference type="Pfam" id="PF18912">
    <property type="entry name" value="DZR_2"/>
    <property type="match status" value="1"/>
</dbReference>
<protein>
    <submittedName>
        <fullName evidence="2">Competence protein ComF</fullName>
    </submittedName>
</protein>
<dbReference type="AlphaFoldDB" id="A0A423PX45"/>
<dbReference type="EMBL" id="AYKF01000077">
    <property type="protein sequence ID" value="ROO30178.1"/>
    <property type="molecule type" value="Genomic_DNA"/>
</dbReference>
<feature type="domain" description="Double zinc ribbon" evidence="1">
    <location>
        <begin position="14"/>
        <end position="66"/>
    </location>
</feature>
<dbReference type="OrthoDB" id="9793412at2"/>
<dbReference type="InterPro" id="IPR044005">
    <property type="entry name" value="DZR_2"/>
</dbReference>
<evidence type="ECO:0000313" key="2">
    <source>
        <dbReference type="EMBL" id="ROO30178.1"/>
    </source>
</evidence>
<dbReference type="RefSeq" id="WP_123590932.1">
    <property type="nucleotide sequence ID" value="NZ_AYKF01000077.1"/>
</dbReference>
<reference evidence="2 3" key="1">
    <citation type="submission" date="2013-10" db="EMBL/GenBank/DDBJ databases">
        <title>Salinisphaera halophila YIM 95161 Genome Sequencing.</title>
        <authorList>
            <person name="Lai Q."/>
            <person name="Li C."/>
            <person name="Shao Z."/>
        </authorList>
    </citation>
    <scope>NUCLEOTIDE SEQUENCE [LARGE SCALE GENOMIC DNA]</scope>
    <source>
        <strain evidence="2 3">YIM 95161</strain>
    </source>
</reference>
<comment type="caution">
    <text evidence="2">The sequence shown here is derived from an EMBL/GenBank/DDBJ whole genome shotgun (WGS) entry which is preliminary data.</text>
</comment>
<dbReference type="InterPro" id="IPR029057">
    <property type="entry name" value="PRTase-like"/>
</dbReference>
<evidence type="ECO:0000313" key="3">
    <source>
        <dbReference type="Proteomes" id="UP000285123"/>
    </source>
</evidence>
<dbReference type="Proteomes" id="UP000285123">
    <property type="component" value="Unassembled WGS sequence"/>
</dbReference>
<name>A0A423PX45_9GAMM</name>
<organism evidence="2 3">
    <name type="scientific">Salinisphaera orenii YIM 95161</name>
    <dbReference type="NCBI Taxonomy" id="1051139"/>
    <lineage>
        <taxon>Bacteria</taxon>
        <taxon>Pseudomonadati</taxon>
        <taxon>Pseudomonadota</taxon>
        <taxon>Gammaproteobacteria</taxon>
        <taxon>Salinisphaerales</taxon>
        <taxon>Salinisphaeraceae</taxon>
        <taxon>Salinisphaera</taxon>
    </lineage>
</organism>